<dbReference type="InterPro" id="IPR036259">
    <property type="entry name" value="MFS_trans_sf"/>
</dbReference>
<keyword evidence="8" id="KW-1185">Reference proteome</keyword>
<comment type="subcellular location">
    <subcellularLocation>
        <location evidence="1">Membrane</location>
        <topology evidence="1">Multi-pass membrane protein</topology>
    </subcellularLocation>
</comment>
<feature type="transmembrane region" description="Helical" evidence="5">
    <location>
        <begin position="12"/>
        <end position="30"/>
    </location>
</feature>
<feature type="domain" description="Major facilitator superfamily (MFS) profile" evidence="6">
    <location>
        <begin position="12"/>
        <end position="421"/>
    </location>
</feature>
<feature type="transmembrane region" description="Helical" evidence="5">
    <location>
        <begin position="109"/>
        <end position="131"/>
    </location>
</feature>
<comment type="caution">
    <text evidence="7">The sequence shown here is derived from an EMBL/GenBank/DDBJ whole genome shotgun (WGS) entry which is preliminary data.</text>
</comment>
<feature type="transmembrane region" description="Helical" evidence="5">
    <location>
        <begin position="370"/>
        <end position="389"/>
    </location>
</feature>
<feature type="transmembrane region" description="Helical" evidence="5">
    <location>
        <begin position="329"/>
        <end position="349"/>
    </location>
</feature>
<evidence type="ECO:0000256" key="3">
    <source>
        <dbReference type="ARBA" id="ARBA00022989"/>
    </source>
</evidence>
<sequence length="425" mass="46283">MVSTQKYPRKRWLMLLLFMFLTIMVELQWLTHAPIARVAQVFYGNQLTRFSWLTIDTLALVYMVMFLLMCVPASYFLDTYGIRKGIGFGAILTLIGGAIKGFFGHNILLVFVGQLILAVAQPFILNGVTAFSARWFPGDERAMVAGFLALAQYVGIILVMVVTPSLVVAAAADVNYGQGVDHMLWIYMFPTVLSALLFLWFFRARPEGIREGSDVQNLGFKAGYGHLLRSKGAWLTGLLFVIGLGIFNAISSLVDAIAAHLEVTDSDGLIGGIMLIGGIIGALILPMLSDKYQKRKPFLVLCIAGMLPAVAGMAHAPELAQWLGMAHEGVYQIALASSFLLGFFVMSAGPIGFQYMAEITHPTPEATSQGFLLLVGQFSGIAMVVIMGLDKNAYLGVMLKFFVPLAILALVLVLLLKESPKMGNP</sequence>
<feature type="transmembrane region" description="Helical" evidence="5">
    <location>
        <begin position="298"/>
        <end position="317"/>
    </location>
</feature>
<feature type="transmembrane region" description="Helical" evidence="5">
    <location>
        <begin position="50"/>
        <end position="73"/>
    </location>
</feature>
<proteinExistence type="predicted"/>
<feature type="transmembrane region" description="Helical" evidence="5">
    <location>
        <begin position="85"/>
        <end position="103"/>
    </location>
</feature>
<dbReference type="EMBL" id="NBWU01000001">
    <property type="protein sequence ID" value="PCE66007.1"/>
    <property type="molecule type" value="Genomic_DNA"/>
</dbReference>
<dbReference type="Gene3D" id="1.20.1250.20">
    <property type="entry name" value="MFS general substrate transporter like domains"/>
    <property type="match status" value="2"/>
</dbReference>
<dbReference type="Pfam" id="PF07690">
    <property type="entry name" value="MFS_1"/>
    <property type="match status" value="1"/>
</dbReference>
<feature type="transmembrane region" description="Helical" evidence="5">
    <location>
        <begin position="269"/>
        <end position="286"/>
    </location>
</feature>
<evidence type="ECO:0000259" key="6">
    <source>
        <dbReference type="PROSITE" id="PS50850"/>
    </source>
</evidence>
<feature type="transmembrane region" description="Helical" evidence="5">
    <location>
        <begin position="233"/>
        <end position="257"/>
    </location>
</feature>
<evidence type="ECO:0000313" key="8">
    <source>
        <dbReference type="Proteomes" id="UP000219559"/>
    </source>
</evidence>
<evidence type="ECO:0000256" key="5">
    <source>
        <dbReference type="SAM" id="Phobius"/>
    </source>
</evidence>
<dbReference type="SUPFAM" id="SSF103473">
    <property type="entry name" value="MFS general substrate transporter"/>
    <property type="match status" value="1"/>
</dbReference>
<dbReference type="InterPro" id="IPR049680">
    <property type="entry name" value="FLVCR1-2_SLC49-like"/>
</dbReference>
<dbReference type="InterPro" id="IPR020846">
    <property type="entry name" value="MFS_dom"/>
</dbReference>
<keyword evidence="2 5" id="KW-0812">Transmembrane</keyword>
<dbReference type="RefSeq" id="WP_097441531.1">
    <property type="nucleotide sequence ID" value="NZ_NBWU01000001.1"/>
</dbReference>
<gene>
    <name evidence="7" type="ORF">B7P33_01515</name>
</gene>
<dbReference type="PANTHER" id="PTHR10924">
    <property type="entry name" value="MAJOR FACILITATOR SUPERFAMILY PROTEIN-RELATED"/>
    <property type="match status" value="1"/>
</dbReference>
<evidence type="ECO:0000256" key="4">
    <source>
        <dbReference type="ARBA" id="ARBA00023136"/>
    </source>
</evidence>
<keyword evidence="3 5" id="KW-1133">Transmembrane helix</keyword>
<reference evidence="7 8" key="1">
    <citation type="submission" date="2017-04" db="EMBL/GenBank/DDBJ databases">
        <title>A new member of the family Flavobacteriaceae isolated from ascidians.</title>
        <authorList>
            <person name="Chen L."/>
        </authorList>
    </citation>
    <scope>NUCLEOTIDE SEQUENCE [LARGE SCALE GENOMIC DNA]</scope>
    <source>
        <strain evidence="7 8">HQA918</strain>
    </source>
</reference>
<dbReference type="OrthoDB" id="8596007at2"/>
<feature type="transmembrane region" description="Helical" evidence="5">
    <location>
        <begin position="143"/>
        <end position="172"/>
    </location>
</feature>
<dbReference type="Proteomes" id="UP000219559">
    <property type="component" value="Unassembled WGS sequence"/>
</dbReference>
<feature type="transmembrane region" description="Helical" evidence="5">
    <location>
        <begin position="395"/>
        <end position="416"/>
    </location>
</feature>
<organism evidence="7 8">
    <name type="scientific">Sediminicola luteus</name>
    <dbReference type="NCBI Taxonomy" id="319238"/>
    <lineage>
        <taxon>Bacteria</taxon>
        <taxon>Pseudomonadati</taxon>
        <taxon>Bacteroidota</taxon>
        <taxon>Flavobacteriia</taxon>
        <taxon>Flavobacteriales</taxon>
        <taxon>Flavobacteriaceae</taxon>
        <taxon>Sediminicola</taxon>
    </lineage>
</organism>
<dbReference type="InterPro" id="IPR011701">
    <property type="entry name" value="MFS"/>
</dbReference>
<dbReference type="AlphaFoldDB" id="A0A2A4GBN2"/>
<evidence type="ECO:0000313" key="7">
    <source>
        <dbReference type="EMBL" id="PCE66007.1"/>
    </source>
</evidence>
<dbReference type="PANTHER" id="PTHR10924:SF6">
    <property type="entry name" value="SOLUTE CARRIER FAMILY 49 MEMBER A3"/>
    <property type="match status" value="1"/>
</dbReference>
<evidence type="ECO:0000256" key="1">
    <source>
        <dbReference type="ARBA" id="ARBA00004141"/>
    </source>
</evidence>
<name>A0A2A4GBN2_9FLAO</name>
<accession>A0A2A4GBN2</accession>
<protein>
    <recommendedName>
        <fullName evidence="6">Major facilitator superfamily (MFS) profile domain-containing protein</fullName>
    </recommendedName>
</protein>
<feature type="transmembrane region" description="Helical" evidence="5">
    <location>
        <begin position="184"/>
        <end position="202"/>
    </location>
</feature>
<dbReference type="GO" id="GO:0022857">
    <property type="term" value="F:transmembrane transporter activity"/>
    <property type="evidence" value="ECO:0007669"/>
    <property type="project" value="InterPro"/>
</dbReference>
<dbReference type="GO" id="GO:0016020">
    <property type="term" value="C:membrane"/>
    <property type="evidence" value="ECO:0007669"/>
    <property type="project" value="UniProtKB-SubCell"/>
</dbReference>
<dbReference type="PROSITE" id="PS50850">
    <property type="entry name" value="MFS"/>
    <property type="match status" value="1"/>
</dbReference>
<keyword evidence="4 5" id="KW-0472">Membrane</keyword>
<evidence type="ECO:0000256" key="2">
    <source>
        <dbReference type="ARBA" id="ARBA00022692"/>
    </source>
</evidence>